<protein>
    <submittedName>
        <fullName evidence="2">Uncharacterized protein</fullName>
    </submittedName>
</protein>
<evidence type="ECO:0000256" key="1">
    <source>
        <dbReference type="SAM" id="Phobius"/>
    </source>
</evidence>
<gene>
    <name evidence="2" type="ORF">EV385_3968</name>
</gene>
<feature type="transmembrane region" description="Helical" evidence="1">
    <location>
        <begin position="20"/>
        <end position="41"/>
    </location>
</feature>
<keyword evidence="1" id="KW-0812">Transmembrane</keyword>
<sequence length="230" mass="25111">MLREPHHRQTWLFPDTRGDLVSLVSLAVAIVVAAVFAVFGFPFRFYQCWFSWSRIGAPAGVLLYMALAGGGGGGIGWLTAYLANVPPSSVPFIDGLFYGVAGALAVRADFRSGPGVTRGPQEVRGAASLLGKGIEWTTGLLDEVTWRRVKYWLDARTDDQLLVVAFDIVHEIRADNAIPPPAKKVIGKEAVDAMQALHEADDDVKRAEGRSRLTHFCRSQIVSQHITKPV</sequence>
<comment type="caution">
    <text evidence="2">The sequence shown here is derived from an EMBL/GenBank/DDBJ whole genome shotgun (WGS) entry which is preliminary data.</text>
</comment>
<keyword evidence="1" id="KW-1133">Transmembrane helix</keyword>
<feature type="transmembrane region" description="Helical" evidence="1">
    <location>
        <begin position="61"/>
        <end position="83"/>
    </location>
</feature>
<reference evidence="2 3" key="1">
    <citation type="submission" date="2019-02" db="EMBL/GenBank/DDBJ databases">
        <title>Sequencing the genomes of 1000 actinobacteria strains.</title>
        <authorList>
            <person name="Klenk H.-P."/>
        </authorList>
    </citation>
    <scope>NUCLEOTIDE SEQUENCE [LARGE SCALE GENOMIC DNA]</scope>
    <source>
        <strain evidence="2 3">DSM 45162</strain>
    </source>
</reference>
<evidence type="ECO:0000313" key="2">
    <source>
        <dbReference type="EMBL" id="RZU52126.1"/>
    </source>
</evidence>
<keyword evidence="1" id="KW-0472">Membrane</keyword>
<keyword evidence="3" id="KW-1185">Reference proteome</keyword>
<evidence type="ECO:0000313" key="3">
    <source>
        <dbReference type="Proteomes" id="UP000292564"/>
    </source>
</evidence>
<proteinExistence type="predicted"/>
<dbReference type="Proteomes" id="UP000292564">
    <property type="component" value="Unassembled WGS sequence"/>
</dbReference>
<accession>A0A4V2G7D1</accession>
<dbReference type="EMBL" id="SHKY01000001">
    <property type="protein sequence ID" value="RZU52126.1"/>
    <property type="molecule type" value="Genomic_DNA"/>
</dbReference>
<dbReference type="AlphaFoldDB" id="A0A4V2G7D1"/>
<organism evidence="2 3">
    <name type="scientific">Krasilnikovia cinnamomea</name>
    <dbReference type="NCBI Taxonomy" id="349313"/>
    <lineage>
        <taxon>Bacteria</taxon>
        <taxon>Bacillati</taxon>
        <taxon>Actinomycetota</taxon>
        <taxon>Actinomycetes</taxon>
        <taxon>Micromonosporales</taxon>
        <taxon>Micromonosporaceae</taxon>
        <taxon>Krasilnikovia</taxon>
    </lineage>
</organism>
<name>A0A4V2G7D1_9ACTN</name>